<evidence type="ECO:0000256" key="1">
    <source>
        <dbReference type="SAM" id="MobiDB-lite"/>
    </source>
</evidence>
<dbReference type="GeneID" id="25978505"/>
<feature type="compositionally biased region" description="Acidic residues" evidence="1">
    <location>
        <begin position="319"/>
        <end position="328"/>
    </location>
</feature>
<feature type="compositionally biased region" description="Basic residues" evidence="1">
    <location>
        <begin position="117"/>
        <end position="134"/>
    </location>
</feature>
<organism evidence="3">
    <name type="scientific">Grosmannia clavigera (strain kw1407 / UAMH 11150)</name>
    <name type="common">Blue stain fungus</name>
    <name type="synonym">Graphiocladiella clavigera</name>
    <dbReference type="NCBI Taxonomy" id="655863"/>
    <lineage>
        <taxon>Eukaryota</taxon>
        <taxon>Fungi</taxon>
        <taxon>Dikarya</taxon>
        <taxon>Ascomycota</taxon>
        <taxon>Pezizomycotina</taxon>
        <taxon>Sordariomycetes</taxon>
        <taxon>Sordariomycetidae</taxon>
        <taxon>Ophiostomatales</taxon>
        <taxon>Ophiostomataceae</taxon>
        <taxon>Leptographium</taxon>
    </lineage>
</organism>
<keyword evidence="3" id="KW-1185">Reference proteome</keyword>
<feature type="compositionally biased region" description="Polar residues" evidence="1">
    <location>
        <begin position="49"/>
        <end position="62"/>
    </location>
</feature>
<dbReference type="AlphaFoldDB" id="F0XBB7"/>
<feature type="region of interest" description="Disordered" evidence="1">
    <location>
        <begin position="117"/>
        <end position="153"/>
    </location>
</feature>
<dbReference type="Proteomes" id="UP000007796">
    <property type="component" value="Unassembled WGS sequence"/>
</dbReference>
<feature type="compositionally biased region" description="Polar residues" evidence="1">
    <location>
        <begin position="82"/>
        <end position="99"/>
    </location>
</feature>
<proteinExistence type="predicted"/>
<sequence length="354" mass="38708">MDNLPVTSGEEKIATTPCSTTDSGVTLNEGQALAQTGGEAAQAKEVPTESGTYSEVTTTQPAPMNMPVDSAPAPVDTGGSEAFSSLPANTGQPPSTHFTNPMLFSAREVVARLRARSHGKPRHFSRPRVRRRSRGQQGMQPVSRPDSQPSPVQVPFPNVGYFVGAMPNSTPAFQYPGGMAVVARPWTHAYAPYNGFQLGAQFGTFGGGYPLQLRLMPQMESLMRMHNSEGAENLQRLNDKTHSLNTQIAFENARAFEKKVEREKQESLRNRPQNLVVNGSRGWESYYRNQLEGNALVSDYGMAPAFTPENAYSNSNMEQDLEATESEDEKSVTGDDHLTSETPVALRRCNSCEF</sequence>
<feature type="region of interest" description="Disordered" evidence="1">
    <location>
        <begin position="1"/>
        <end position="99"/>
    </location>
</feature>
<accession>F0XBB7</accession>
<dbReference type="RefSeq" id="XP_014174428.1">
    <property type="nucleotide sequence ID" value="XM_014318953.1"/>
</dbReference>
<feature type="compositionally biased region" description="Polar residues" evidence="1">
    <location>
        <begin position="16"/>
        <end position="29"/>
    </location>
</feature>
<feature type="region of interest" description="Disordered" evidence="1">
    <location>
        <begin position="318"/>
        <end position="342"/>
    </location>
</feature>
<evidence type="ECO:0000313" key="2">
    <source>
        <dbReference type="EMBL" id="EFX04946.1"/>
    </source>
</evidence>
<feature type="compositionally biased region" description="Polar residues" evidence="1">
    <location>
        <begin position="135"/>
        <end position="151"/>
    </location>
</feature>
<name>F0XBB7_GROCL</name>
<evidence type="ECO:0000313" key="3">
    <source>
        <dbReference type="Proteomes" id="UP000007796"/>
    </source>
</evidence>
<reference evidence="2 3" key="1">
    <citation type="journal article" date="2011" name="Proc. Natl. Acad. Sci. U.S.A.">
        <title>Genome and transcriptome analyses of the mountain pine beetle-fungal symbiont Grosmannia clavigera, a lodgepole pine pathogen.</title>
        <authorList>
            <person name="DiGuistini S."/>
            <person name="Wang Y."/>
            <person name="Liao N.Y."/>
            <person name="Taylor G."/>
            <person name="Tanguay P."/>
            <person name="Feau N."/>
            <person name="Henrissat B."/>
            <person name="Chan S.K."/>
            <person name="Hesse-Orce U."/>
            <person name="Alamouti S.M."/>
            <person name="Tsui C.K.M."/>
            <person name="Docking R.T."/>
            <person name="Levasseur A."/>
            <person name="Haridas S."/>
            <person name="Robertson G."/>
            <person name="Birol I."/>
            <person name="Holt R.A."/>
            <person name="Marra M.A."/>
            <person name="Hamelin R.C."/>
            <person name="Hirst M."/>
            <person name="Jones S.J.M."/>
            <person name="Bohlmann J."/>
            <person name="Breuil C."/>
        </authorList>
    </citation>
    <scope>NUCLEOTIDE SEQUENCE [LARGE SCALE GENOMIC DNA]</scope>
    <source>
        <strain evidence="3">kw1407 / UAMH 11150</strain>
    </source>
</reference>
<gene>
    <name evidence="2" type="ORF">CMQ_5208</name>
</gene>
<protein>
    <submittedName>
        <fullName evidence="2">Uncharacterized protein</fullName>
    </submittedName>
</protein>
<feature type="compositionally biased region" description="Basic and acidic residues" evidence="1">
    <location>
        <begin position="329"/>
        <end position="339"/>
    </location>
</feature>
<dbReference type="EMBL" id="GL629756">
    <property type="protein sequence ID" value="EFX04946.1"/>
    <property type="molecule type" value="Genomic_DNA"/>
</dbReference>
<dbReference type="HOGENOM" id="CLU_783143_0_0_1"/>
<dbReference type="InParanoid" id="F0XBB7"/>